<dbReference type="HOGENOM" id="CLU_924044_0_0_9"/>
<name>U2KVP8_9FIRM</name>
<evidence type="ECO:0008006" key="3">
    <source>
        <dbReference type="Google" id="ProtNLM"/>
    </source>
</evidence>
<dbReference type="EMBL" id="AWVF01000184">
    <property type="protein sequence ID" value="ERJ96140.1"/>
    <property type="molecule type" value="Genomic_DNA"/>
</dbReference>
<evidence type="ECO:0000313" key="1">
    <source>
        <dbReference type="EMBL" id="ERJ96140.1"/>
    </source>
</evidence>
<protein>
    <recommendedName>
        <fullName evidence="3">Bacteriophage/plasmid primase P4 C-terminal domain-containing protein</fullName>
    </recommendedName>
</protein>
<dbReference type="STRING" id="411473.RUMCAL_01502"/>
<reference evidence="1 2" key="1">
    <citation type="submission" date="2013-07" db="EMBL/GenBank/DDBJ databases">
        <authorList>
            <person name="Weinstock G."/>
            <person name="Sodergren E."/>
            <person name="Wylie T."/>
            <person name="Fulton L."/>
            <person name="Fulton R."/>
            <person name="Fronick C."/>
            <person name="O'Laughlin M."/>
            <person name="Godfrey J."/>
            <person name="Miner T."/>
            <person name="Herter B."/>
            <person name="Appelbaum E."/>
            <person name="Cordes M."/>
            <person name="Lek S."/>
            <person name="Wollam A."/>
            <person name="Pepin K.H."/>
            <person name="Palsikar V.B."/>
            <person name="Mitreva M."/>
            <person name="Wilson R.K."/>
        </authorList>
    </citation>
    <scope>NUCLEOTIDE SEQUENCE [LARGE SCALE GENOMIC DNA]</scope>
    <source>
        <strain evidence="1 2">ATCC 27760</strain>
    </source>
</reference>
<evidence type="ECO:0000313" key="2">
    <source>
        <dbReference type="Proteomes" id="UP000016662"/>
    </source>
</evidence>
<dbReference type="RefSeq" id="WP_021682973.1">
    <property type="nucleotide sequence ID" value="NZ_KI260452.1"/>
</dbReference>
<proteinExistence type="predicted"/>
<organism evidence="1 2">
    <name type="scientific">Ruminococcus callidus ATCC 27760</name>
    <dbReference type="NCBI Taxonomy" id="411473"/>
    <lineage>
        <taxon>Bacteria</taxon>
        <taxon>Bacillati</taxon>
        <taxon>Bacillota</taxon>
        <taxon>Clostridia</taxon>
        <taxon>Eubacteriales</taxon>
        <taxon>Oscillospiraceae</taxon>
        <taxon>Ruminococcus</taxon>
    </lineage>
</organism>
<accession>U2KVP8</accession>
<dbReference type="AlphaFoldDB" id="U2KVP8"/>
<keyword evidence="2" id="KW-1185">Reference proteome</keyword>
<sequence length="301" mass="33907">MNETNSHLPPVQGGNGLFVPITLEEMAKSPEIFGRAGAAYSEVAGTPPVVPQELQNAVTEPKVQRLNCANASEIFYLVVNILNQQKPLWRYQNHFYMKENNVYVPYNKKEFICRVYSDVTALGYEFTQPAICSITNELEMRADLYQGEPNDERYTYCSNGFLNNRTGLFDIVSDYFPTIQLTGAYLGSGPQYHPNMDRFMSILFAGDKMLEERAYQIIGYCISSDAHAKRFFVFPGASGDNGKSTFIHLIRSLLSSSAVKGLSMKKICLAAILQCQRFRRHGSTLALMKAPWNSIQISWLS</sequence>
<dbReference type="PATRIC" id="fig|411473.3.peg.1216"/>
<dbReference type="Proteomes" id="UP000016662">
    <property type="component" value="Unassembled WGS sequence"/>
</dbReference>
<gene>
    <name evidence="1" type="ORF">RUMCAL_01502</name>
</gene>
<comment type="caution">
    <text evidence="1">The sequence shown here is derived from an EMBL/GenBank/DDBJ whole genome shotgun (WGS) entry which is preliminary data.</text>
</comment>